<dbReference type="Pfam" id="PF05593">
    <property type="entry name" value="RHS_repeat"/>
    <property type="match status" value="2"/>
</dbReference>
<reference evidence="4 5" key="1">
    <citation type="submission" date="2015-09" db="EMBL/GenBank/DDBJ databases">
        <authorList>
            <consortium name="Pathogen Informatics"/>
        </authorList>
    </citation>
    <scope>NUCLEOTIDE SEQUENCE [LARGE SCALE GENOMIC DNA]</scope>
    <source>
        <strain evidence="4 5">2789STDY5834865</strain>
    </source>
</reference>
<feature type="compositionally biased region" description="Gly residues" evidence="2">
    <location>
        <begin position="637"/>
        <end position="664"/>
    </location>
</feature>
<evidence type="ECO:0000313" key="4">
    <source>
        <dbReference type="EMBL" id="CUP90369.1"/>
    </source>
</evidence>
<dbReference type="NCBIfam" id="TIGR01643">
    <property type="entry name" value="YD_repeat_2x"/>
    <property type="match status" value="6"/>
</dbReference>
<feature type="region of interest" description="Disordered" evidence="2">
    <location>
        <begin position="1003"/>
        <end position="1023"/>
    </location>
</feature>
<proteinExistence type="predicted"/>
<evidence type="ECO:0000313" key="5">
    <source>
        <dbReference type="Proteomes" id="UP000095512"/>
    </source>
</evidence>
<feature type="region of interest" description="Disordered" evidence="2">
    <location>
        <begin position="586"/>
        <end position="694"/>
    </location>
</feature>
<gene>
    <name evidence="4" type="primary">wapA_4</name>
    <name evidence="4" type="ORF">ERS852480_04359</name>
</gene>
<evidence type="ECO:0000256" key="1">
    <source>
        <dbReference type="ARBA" id="ARBA00022737"/>
    </source>
</evidence>
<dbReference type="PANTHER" id="PTHR32305">
    <property type="match status" value="1"/>
</dbReference>
<evidence type="ECO:0000256" key="2">
    <source>
        <dbReference type="SAM" id="MobiDB-lite"/>
    </source>
</evidence>
<dbReference type="Proteomes" id="UP000095512">
    <property type="component" value="Unassembled WGS sequence"/>
</dbReference>
<accession>A0A174S7G2</accession>
<dbReference type="InterPro" id="IPR056823">
    <property type="entry name" value="TEN-like_YD-shell"/>
</dbReference>
<protein>
    <submittedName>
        <fullName evidence="4">RHS repeat-associated core domain-containing protein</fullName>
    </submittedName>
</protein>
<feature type="compositionally biased region" description="Polar residues" evidence="2">
    <location>
        <begin position="586"/>
        <end position="611"/>
    </location>
</feature>
<feature type="region of interest" description="Disordered" evidence="2">
    <location>
        <begin position="506"/>
        <end position="529"/>
    </location>
</feature>
<feature type="compositionally biased region" description="Low complexity" evidence="2">
    <location>
        <begin position="665"/>
        <end position="694"/>
    </location>
</feature>
<evidence type="ECO:0000259" key="3">
    <source>
        <dbReference type="Pfam" id="PF25023"/>
    </source>
</evidence>
<feature type="domain" description="Teneurin-like YD-shell" evidence="3">
    <location>
        <begin position="167"/>
        <end position="263"/>
    </location>
</feature>
<dbReference type="PANTHER" id="PTHR32305:SF15">
    <property type="entry name" value="PROTEIN RHSA-RELATED"/>
    <property type="match status" value="1"/>
</dbReference>
<dbReference type="Gene3D" id="2.180.10.10">
    <property type="entry name" value="RHS repeat-associated core"/>
    <property type="match status" value="2"/>
</dbReference>
<sequence>MGFKNPLEETIMAAYDPGSRVTSVTDRMGLTEAYTYDPHGNTLSVKATNGLVTRFSYDILDNLVRVTMPSELTTSYTYDVMGNVTSMTDTMKRTTAYTYDLEGNMTSIHDPSGRTERMGYDIGGRLTSCISNGGNKVSYDYDVLNSLVEKAYEDGEGNAVNEGVVYGYDVLGRRVSMMDRSGDSSYEYDGLGRITKVTAGSGETTTYAYDGCDQLESITYPDGKSVRYEYDKNDNLTKVTDRTGAVTTYVYDAINRVTEIHRPNGVNTYNTYNARDQIVSMVNRCDECEWIVSRYDYTYDDRGFIVAEDAVESLYAYAWDDKHDGKHESWHDDLFPHGNKHINKHDKDGIYNFQIIETKRDFTYDDDGKLLTAAENEDRQGHYDYVFKYDDMGNRIFYSKARNGSVQESAEYTYNASNQMVKVREYDGKYYRNVEYSYDADGNRILEEEVKPDGNRKVEKSYEYSVENRLKAVRDAHDLLVAMAYDGDGNRIFQLNYNLHTDDDWKGNSGNGNGNNKDNTGSGNNGNGNGNKKGAAAAIAEFFTGEEPEAGKLNAGVSQALAERLFSEEILGGLAEGLGIPEETVTAQEETGTDSSDTANADYGQTMTATPGNAAPGAVSPGNAAASYAGKNDNGNNGNGGNGNHYGWGNGNNGNGNGNSGNGNGNSSTGGTNDNNGNAGGNTNNTGGSQNQSGILFPVAGEVSELEQELIDMIKTTGKQKNYELVEYVNDVNRDHVEVLMELNINGIMDTAYSYGNERLTNERFTGWTGYYTYDPRGSVTGVTGIDGYIWQSYRYNAFGDITDPLTLNRYNYVKSSPLNYIDPSGKSNIPYVGDLYDYFSGKMLSDFWNGLWSYPGKVAEDINENVGKKTSEIKKAMDAAVEKASPYLKRCDDFITGITVTVKLGDEAMDSLLGMKAEGNTYLEETGDVIYWDWYDAGEQIGKILANCKNAGTLFVIVMHSMNGTGPQTVMVVADEYGNIMVMDGDAIAIENTGIVMFGGGKNNKDDKGDSETGNWNKGSFDSPEDSLDYHYGRHGDEVGATSRDQYLRKAEEFAKTAKKGSTKSRVDGAVEGTIRYKKNGKYIDIAPDGSIVSFGKQ</sequence>
<dbReference type="EMBL" id="CZAB01000060">
    <property type="protein sequence ID" value="CUP90369.1"/>
    <property type="molecule type" value="Genomic_DNA"/>
</dbReference>
<dbReference type="AlphaFoldDB" id="A0A174S7G2"/>
<dbReference type="InterPro" id="IPR006530">
    <property type="entry name" value="YD"/>
</dbReference>
<keyword evidence="1" id="KW-0677">Repeat</keyword>
<dbReference type="RefSeq" id="WP_174517544.1">
    <property type="nucleotide sequence ID" value="NZ_CZAB01000060.1"/>
</dbReference>
<dbReference type="InterPro" id="IPR031325">
    <property type="entry name" value="RHS_repeat"/>
</dbReference>
<name>A0A174S7G2_9FIRM</name>
<organism evidence="4 5">
    <name type="scientific">Enterocloster clostridioformis</name>
    <dbReference type="NCBI Taxonomy" id="1531"/>
    <lineage>
        <taxon>Bacteria</taxon>
        <taxon>Bacillati</taxon>
        <taxon>Bacillota</taxon>
        <taxon>Clostridia</taxon>
        <taxon>Lachnospirales</taxon>
        <taxon>Lachnospiraceae</taxon>
        <taxon>Enterocloster</taxon>
    </lineage>
</organism>
<dbReference type="Pfam" id="PF25023">
    <property type="entry name" value="TEN_YD-shell"/>
    <property type="match status" value="1"/>
</dbReference>
<dbReference type="InterPro" id="IPR050708">
    <property type="entry name" value="T6SS_VgrG/RHS"/>
</dbReference>